<dbReference type="InterPro" id="IPR058925">
    <property type="entry name" value="zf-C2H2_AcuF"/>
</dbReference>
<dbReference type="PANTHER" id="PTHR46082:SF11">
    <property type="entry name" value="AAA+ ATPASE DOMAIN-CONTAINING PROTEIN-RELATED"/>
    <property type="match status" value="1"/>
</dbReference>
<gene>
    <name evidence="3" type="ORF">Daus18300_003542</name>
</gene>
<dbReference type="SUPFAM" id="SSF48452">
    <property type="entry name" value="TPR-like"/>
    <property type="match status" value="2"/>
</dbReference>
<name>A0ABR3XEZ5_9PEZI</name>
<proteinExistence type="predicted"/>
<evidence type="ECO:0000313" key="3">
    <source>
        <dbReference type="EMBL" id="KAL1874523.1"/>
    </source>
</evidence>
<feature type="compositionally biased region" description="Acidic residues" evidence="1">
    <location>
        <begin position="60"/>
        <end position="83"/>
    </location>
</feature>
<dbReference type="Gene3D" id="1.25.40.10">
    <property type="entry name" value="Tetratricopeptide repeat domain"/>
    <property type="match status" value="2"/>
</dbReference>
<evidence type="ECO:0000256" key="1">
    <source>
        <dbReference type="SAM" id="MobiDB-lite"/>
    </source>
</evidence>
<feature type="region of interest" description="Disordered" evidence="1">
    <location>
        <begin position="472"/>
        <end position="523"/>
    </location>
</feature>
<dbReference type="InterPro" id="IPR019734">
    <property type="entry name" value="TPR_rpt"/>
</dbReference>
<evidence type="ECO:0000313" key="4">
    <source>
        <dbReference type="Proteomes" id="UP001583177"/>
    </source>
</evidence>
<dbReference type="Pfam" id="PF13424">
    <property type="entry name" value="TPR_12"/>
    <property type="match status" value="2"/>
</dbReference>
<feature type="domain" description="Oxidoreductase acuF-like C2H2 type zinc-finger" evidence="2">
    <location>
        <begin position="283"/>
        <end position="311"/>
    </location>
</feature>
<dbReference type="InterPro" id="IPR011990">
    <property type="entry name" value="TPR-like_helical_dom_sf"/>
</dbReference>
<protein>
    <recommendedName>
        <fullName evidence="2">Oxidoreductase acuF-like C2H2 type zinc-finger domain-containing protein</fullName>
    </recommendedName>
</protein>
<sequence>MGLFVAGHGSLDYRVREAERLAQTIRRFMQDLINSLDDVLQMCSGASQSGASGMAQTCEECSEPEATGDDEEHEHKDEDEDEEGLDMEVLLDGTGVDFLQAIKGADLDYVKSVFLEYQKIRARQESNPVEVKGGPSGENEDEVWEPIRTVLIQERGRDKTGANSYLIDHIAQANFRRRQQFAYWAKHRDKLHNHTRAYQAQQGQLQTAQRHKSSEFPSLLEMTPGALPSVTTATNLNIARLDAMDNRSSWTISEYVPSTRQAAGDSIEFPPAPKIQSMAPTAKFFECPYCFFLCPNQVLADKAWKAHLIHDMRPYICTYEDCRNPGQLYDSRQDWVQHENSEHRKIWRCLEHSDLVFRRLETYKCHLQEQHAVAISGEASLNRIIQASESASAVVDRACPICTTALNTIRAMEGHIALHLERFARFSMPRSVVNDIDDSSADSGKANKVDEEGSRDHDFEDDYKLHSDMADSETQLTGHSPRVDTSNPLRGVGSTEGELQTFDSQSFENDEDLDSESGRDHQAIQQRTEEEAKSDHFISGEWCADPEKYEEAENSYREALEQNETALGHEHLDTLTSMSSLAHLLLGQRKSEEAEQMYRKVLELREKISGQEDPEILETMNRLGIALSNQGKYIETEQVNREVLDLRMKALGREHPATLTSMSNLALSLYNLGRLEEAKKLCVEVIKTRKHILGPAHPDTLISMSNLASTLQSLGQWEEAEKLCVEVMETRKQILGSAHPHMLISMSNLASIFHTLGRWEEAEKLCMEVIETRKQILGPAHPYTLDSRAILALAFREQGRLKEADELEVEVMETRKQKIGSAHPRTLDSMDDLAHTWYSLGRTADAIALMASCARLRGEVLGPENPETTLCIENLDAWRAEGVPR</sequence>
<feature type="compositionally biased region" description="Polar residues" evidence="1">
    <location>
        <begin position="497"/>
        <end position="507"/>
    </location>
</feature>
<dbReference type="Pfam" id="PF13374">
    <property type="entry name" value="TPR_10"/>
    <property type="match status" value="4"/>
</dbReference>
<organism evidence="3 4">
    <name type="scientific">Diaporthe australafricana</name>
    <dbReference type="NCBI Taxonomy" id="127596"/>
    <lineage>
        <taxon>Eukaryota</taxon>
        <taxon>Fungi</taxon>
        <taxon>Dikarya</taxon>
        <taxon>Ascomycota</taxon>
        <taxon>Pezizomycotina</taxon>
        <taxon>Sordariomycetes</taxon>
        <taxon>Sordariomycetidae</taxon>
        <taxon>Diaporthales</taxon>
        <taxon>Diaporthaceae</taxon>
        <taxon>Diaporthe</taxon>
    </lineage>
</organism>
<accession>A0ABR3XEZ5</accession>
<evidence type="ECO:0000259" key="2">
    <source>
        <dbReference type="Pfam" id="PF26082"/>
    </source>
</evidence>
<comment type="caution">
    <text evidence="3">The sequence shown here is derived from an EMBL/GenBank/DDBJ whole genome shotgun (WGS) entry which is preliminary data.</text>
</comment>
<feature type="region of interest" description="Disordered" evidence="1">
    <location>
        <begin position="435"/>
        <end position="460"/>
    </location>
</feature>
<feature type="region of interest" description="Disordered" evidence="1">
    <location>
        <begin position="48"/>
        <end position="83"/>
    </location>
</feature>
<dbReference type="InterPro" id="IPR053137">
    <property type="entry name" value="NLR-like"/>
</dbReference>
<dbReference type="SMART" id="SM00028">
    <property type="entry name" value="TPR"/>
    <property type="match status" value="4"/>
</dbReference>
<dbReference type="Pfam" id="PF26082">
    <property type="entry name" value="zf-C2H2_AcuF"/>
    <property type="match status" value="1"/>
</dbReference>
<keyword evidence="4" id="KW-1185">Reference proteome</keyword>
<dbReference type="PANTHER" id="PTHR46082">
    <property type="entry name" value="ATP/GTP-BINDING PROTEIN-RELATED"/>
    <property type="match status" value="1"/>
</dbReference>
<dbReference type="EMBL" id="JAWRVE010000022">
    <property type="protein sequence ID" value="KAL1874523.1"/>
    <property type="molecule type" value="Genomic_DNA"/>
</dbReference>
<feature type="compositionally biased region" description="Polar residues" evidence="1">
    <location>
        <begin position="472"/>
        <end position="488"/>
    </location>
</feature>
<feature type="compositionally biased region" description="Basic and acidic residues" evidence="1">
    <location>
        <begin position="445"/>
        <end position="460"/>
    </location>
</feature>
<dbReference type="Proteomes" id="UP001583177">
    <property type="component" value="Unassembled WGS sequence"/>
</dbReference>
<reference evidence="3 4" key="1">
    <citation type="journal article" date="2024" name="IMA Fungus">
        <title>IMA Genome - F19 : A genome assembly and annotation guide to empower mycologists, including annotated draft genome sequences of Ceratocystis pirilliformis, Diaporthe australafricana, Fusarium ophioides, Paecilomyces lecythidis, and Sporothrix stenoceras.</title>
        <authorList>
            <person name="Aylward J."/>
            <person name="Wilson A.M."/>
            <person name="Visagie C.M."/>
            <person name="Spraker J."/>
            <person name="Barnes I."/>
            <person name="Buitendag C."/>
            <person name="Ceriani C."/>
            <person name="Del Mar Angel L."/>
            <person name="du Plessis D."/>
            <person name="Fuchs T."/>
            <person name="Gasser K."/>
            <person name="Kramer D."/>
            <person name="Li W."/>
            <person name="Munsamy K."/>
            <person name="Piso A."/>
            <person name="Price J.L."/>
            <person name="Sonnekus B."/>
            <person name="Thomas C."/>
            <person name="van der Nest A."/>
            <person name="van Dijk A."/>
            <person name="van Heerden A."/>
            <person name="van Vuuren N."/>
            <person name="Yilmaz N."/>
            <person name="Duong T.A."/>
            <person name="van der Merwe N.A."/>
            <person name="Wingfield M.J."/>
            <person name="Wingfield B.D."/>
        </authorList>
    </citation>
    <scope>NUCLEOTIDE SEQUENCE [LARGE SCALE GENOMIC DNA]</scope>
    <source>
        <strain evidence="3 4">CMW 18300</strain>
    </source>
</reference>